<evidence type="ECO:0000313" key="2">
    <source>
        <dbReference type="EMBL" id="QMW03844.1"/>
    </source>
</evidence>
<dbReference type="EMBL" id="CP059732">
    <property type="protein sequence ID" value="QMW03844.1"/>
    <property type="molecule type" value="Genomic_DNA"/>
</dbReference>
<feature type="chain" id="PRO_5028991847" evidence="1">
    <location>
        <begin position="23"/>
        <end position="534"/>
    </location>
</feature>
<dbReference type="AlphaFoldDB" id="A0A7G5GYA2"/>
<name>A0A7G5GYA2_9BACT</name>
<reference evidence="2 3" key="1">
    <citation type="submission" date="2020-07" db="EMBL/GenBank/DDBJ databases">
        <title>Spirosoma foliorum sp. nov., isolated from the leaves on the Nejang mountain Korea, Republic of.</title>
        <authorList>
            <person name="Ho H."/>
            <person name="Lee Y.-J."/>
            <person name="Nurcahyanto D.-A."/>
            <person name="Kim S.-G."/>
        </authorList>
    </citation>
    <scope>NUCLEOTIDE SEQUENCE [LARGE SCALE GENOMIC DNA]</scope>
    <source>
        <strain evidence="2 3">PL0136</strain>
    </source>
</reference>
<keyword evidence="2" id="KW-0449">Lipoprotein</keyword>
<dbReference type="InterPro" id="IPR011990">
    <property type="entry name" value="TPR-like_helical_dom_sf"/>
</dbReference>
<proteinExistence type="predicted"/>
<keyword evidence="1" id="KW-0732">Signal</keyword>
<dbReference type="SUPFAM" id="SSF48452">
    <property type="entry name" value="TPR-like"/>
    <property type="match status" value="1"/>
</dbReference>
<keyword evidence="3" id="KW-1185">Reference proteome</keyword>
<dbReference type="KEGG" id="sfol:H3H32_02475"/>
<protein>
    <submittedName>
        <fullName evidence="2">SusD/RagB family nutrient-binding outer membrane lipoprotein</fullName>
    </submittedName>
</protein>
<evidence type="ECO:0000256" key="1">
    <source>
        <dbReference type="SAM" id="SignalP"/>
    </source>
</evidence>
<organism evidence="2 3">
    <name type="scientific">Spirosoma foliorum</name>
    <dbReference type="NCBI Taxonomy" id="2710596"/>
    <lineage>
        <taxon>Bacteria</taxon>
        <taxon>Pseudomonadati</taxon>
        <taxon>Bacteroidota</taxon>
        <taxon>Cytophagia</taxon>
        <taxon>Cytophagales</taxon>
        <taxon>Cytophagaceae</taxon>
        <taxon>Spirosoma</taxon>
    </lineage>
</organism>
<gene>
    <name evidence="2" type="ORF">H3H32_02475</name>
</gene>
<dbReference type="Gene3D" id="1.25.40.390">
    <property type="match status" value="1"/>
</dbReference>
<dbReference type="InterPro" id="IPR041662">
    <property type="entry name" value="SusD-like_2"/>
</dbReference>
<accession>A0A7G5GYA2</accession>
<dbReference type="Proteomes" id="UP000515369">
    <property type="component" value="Chromosome"/>
</dbReference>
<feature type="signal peptide" evidence="1">
    <location>
        <begin position="1"/>
        <end position="22"/>
    </location>
</feature>
<dbReference type="Pfam" id="PF12771">
    <property type="entry name" value="SusD-like_2"/>
    <property type="match status" value="1"/>
</dbReference>
<evidence type="ECO:0000313" key="3">
    <source>
        <dbReference type="Proteomes" id="UP000515369"/>
    </source>
</evidence>
<sequence>MKMKKISSLLLGGLLLANVSCKESDFTEAYPNPAKIAETTVEKQFTGVLYSNKDYVLPGYRYYFVSLRTSINHYTQATGWTNSSGQYVPGSSGIEDVWYNYYNMLAQYRELQKIYASKPADQQADRKIFMLAAAVYVYDYTAKLVDLHGSIPFSAAGMLSTNGGDYIASSAKFDTAESIYTFLLDDLKRISTELNGITLNSGYQKSFQTQDFLNKGDVTLWKRYANSLRLRLLNRVSDVDSFKSRSNTEMAEILGNSTTYPIVETNAQNIQMNVYDINTDINSKGFQDGLESAGWFGNTAGKAMIDNMNANNDPRLPILFEPGASAGGKYIGLDPTATEGTQTALFNAGQVAIYNRYTLSRNQFFPGILINAPQINLIKAEYYLRIGNDASAKTAYETAIAQSVQFYNGILAVTNATGVTGSTKPTAATDASISAYIAGKGVNWSSATTSADKLKLIATQKWLHYNLVMPYDNWSDLRRLDYPTLSFQVDNANNQTLPPVRWTIPGNEITYNATNYAAIKATDNLTTKIFWDVK</sequence>